<dbReference type="InterPro" id="IPR024767">
    <property type="entry name" value="PRP38_C"/>
</dbReference>
<keyword evidence="6 7" id="KW-0539">Nucleus</keyword>
<accession>A0AAV1X8S8</accession>
<feature type="region of interest" description="Disordered" evidence="8">
    <location>
        <begin position="322"/>
        <end position="392"/>
    </location>
</feature>
<keyword evidence="3 7" id="KW-0507">mRNA processing</keyword>
<evidence type="ECO:0000256" key="8">
    <source>
        <dbReference type="SAM" id="MobiDB-lite"/>
    </source>
</evidence>
<evidence type="ECO:0000259" key="9">
    <source>
        <dbReference type="Pfam" id="PF12871"/>
    </source>
</evidence>
<comment type="function">
    <text evidence="7">Required for pre-mRNA splicing.</text>
</comment>
<reference evidence="10 11" key="1">
    <citation type="submission" date="2024-03" db="EMBL/GenBank/DDBJ databases">
        <authorList>
            <person name="Martinez-Hernandez J."/>
        </authorList>
    </citation>
    <scope>NUCLEOTIDE SEQUENCE [LARGE SCALE GENOMIC DNA]</scope>
</reference>
<organism evidence="10 11">
    <name type="scientific">Lupinus luteus</name>
    <name type="common">European yellow lupine</name>
    <dbReference type="NCBI Taxonomy" id="3873"/>
    <lineage>
        <taxon>Eukaryota</taxon>
        <taxon>Viridiplantae</taxon>
        <taxon>Streptophyta</taxon>
        <taxon>Embryophyta</taxon>
        <taxon>Tracheophyta</taxon>
        <taxon>Spermatophyta</taxon>
        <taxon>Magnoliopsida</taxon>
        <taxon>eudicotyledons</taxon>
        <taxon>Gunneridae</taxon>
        <taxon>Pentapetalae</taxon>
        <taxon>rosids</taxon>
        <taxon>fabids</taxon>
        <taxon>Fabales</taxon>
        <taxon>Fabaceae</taxon>
        <taxon>Papilionoideae</taxon>
        <taxon>50 kb inversion clade</taxon>
        <taxon>genistoids sensu lato</taxon>
        <taxon>core genistoids</taxon>
        <taxon>Genisteae</taxon>
        <taxon>Lupinus</taxon>
    </lineage>
</organism>
<comment type="caution">
    <text evidence="10">The sequence shown here is derived from an EMBL/GenBank/DDBJ whole genome shotgun (WGS) entry which is preliminary data.</text>
</comment>
<evidence type="ECO:0000256" key="1">
    <source>
        <dbReference type="ARBA" id="ARBA00004123"/>
    </source>
</evidence>
<keyword evidence="5 7" id="KW-0508">mRNA splicing</keyword>
<evidence type="ECO:0000256" key="2">
    <source>
        <dbReference type="ARBA" id="ARBA00006164"/>
    </source>
</evidence>
<evidence type="ECO:0000256" key="5">
    <source>
        <dbReference type="ARBA" id="ARBA00023187"/>
    </source>
</evidence>
<evidence type="ECO:0000313" key="11">
    <source>
        <dbReference type="Proteomes" id="UP001497480"/>
    </source>
</evidence>
<dbReference type="InterPro" id="IPR005037">
    <property type="entry name" value="PRP38"/>
</dbReference>
<comment type="subcellular location">
    <subcellularLocation>
        <location evidence="1 7">Nucleus</location>
    </subcellularLocation>
</comment>
<dbReference type="EMBL" id="CAXHTB010000013">
    <property type="protein sequence ID" value="CAL0317722.1"/>
    <property type="molecule type" value="Genomic_DNA"/>
</dbReference>
<proteinExistence type="inferred from homology"/>
<dbReference type="AlphaFoldDB" id="A0AAV1X8S8"/>
<name>A0AAV1X8S8_LUPLU</name>
<feature type="domain" description="Pre-mRNA-splicing factor 38 C-terminal" evidence="9">
    <location>
        <begin position="187"/>
        <end position="275"/>
    </location>
</feature>
<comment type="similarity">
    <text evidence="2 7">Belongs to the PRP38 family.</text>
</comment>
<feature type="compositionally biased region" description="Basic residues" evidence="8">
    <location>
        <begin position="355"/>
        <end position="367"/>
    </location>
</feature>
<feature type="compositionally biased region" description="Basic and acidic residues" evidence="8">
    <location>
        <begin position="252"/>
        <end position="289"/>
    </location>
</feature>
<sequence>MEVQTCGRPIDSLLEKVLSMNILSSDYFKELYQMKTYHEVIDEIYNQVDHVEPWMTGNCRGPSTAFCLLYKFFTMKLTVKQMHGLLKHPDSPYIRAVGFLYLRYIADPKTLWNWYEPYVKDDEEFSPGSNGRMTTMGVYVRDLLLGQYYFDTLFPRIPVPVLRQVVSNLEKLKLPTTHCGTTGETTRHGSDDPARRPPSVKASLSVSFGQRAPHRASTRDSSPIRRTIPQPPPHERNGNDDIKKSPSSRRSQSREYPDRDRDRDRSWSRDRDRDREGDRYHDHDRDRYHDRDRNRDWERERDRERYRDHDRDQDRDRIRRNGERERERERSLDYDRRSKYTQRESSRDHRGSDSRRRHSRSRSRSRSRSLQAGTTCLESRSSPLRDANKTSASSNLAKLKNIYGDLGDNKGDVNIERIPRRDNGGEEVIRLGGSTWKY</sequence>
<evidence type="ECO:0000256" key="7">
    <source>
        <dbReference type="RuleBase" id="RU367025"/>
    </source>
</evidence>
<dbReference type="Pfam" id="PF12871">
    <property type="entry name" value="PRP38_assoc"/>
    <property type="match status" value="1"/>
</dbReference>
<feature type="region of interest" description="Disordered" evidence="8">
    <location>
        <begin position="176"/>
        <end position="289"/>
    </location>
</feature>
<dbReference type="PANTHER" id="PTHR23142">
    <property type="entry name" value="PRE-MRNA-SPLICING FACTOR 38A-RELATED"/>
    <property type="match status" value="1"/>
</dbReference>
<evidence type="ECO:0000256" key="4">
    <source>
        <dbReference type="ARBA" id="ARBA00022728"/>
    </source>
</evidence>
<dbReference type="GO" id="GO:0005681">
    <property type="term" value="C:spliceosomal complex"/>
    <property type="evidence" value="ECO:0007669"/>
    <property type="project" value="UniProtKB-KW"/>
</dbReference>
<feature type="compositionally biased region" description="Basic and acidic residues" evidence="8">
    <location>
        <begin position="322"/>
        <end position="354"/>
    </location>
</feature>
<feature type="compositionally biased region" description="Basic and acidic residues" evidence="8">
    <location>
        <begin position="233"/>
        <end position="244"/>
    </location>
</feature>
<gene>
    <name evidence="10" type="ORF">LLUT_LOCUS18782</name>
</gene>
<dbReference type="Proteomes" id="UP001497480">
    <property type="component" value="Unassembled WGS sequence"/>
</dbReference>
<evidence type="ECO:0000313" key="10">
    <source>
        <dbReference type="EMBL" id="CAL0317722.1"/>
    </source>
</evidence>
<dbReference type="Pfam" id="PF03371">
    <property type="entry name" value="PRP38"/>
    <property type="match status" value="1"/>
</dbReference>
<protein>
    <recommendedName>
        <fullName evidence="7">Pre-mRNA-splicing factor 38</fullName>
    </recommendedName>
</protein>
<keyword evidence="4 7" id="KW-0747">Spliceosome</keyword>
<evidence type="ECO:0000256" key="3">
    <source>
        <dbReference type="ARBA" id="ARBA00022664"/>
    </source>
</evidence>
<evidence type="ECO:0000256" key="6">
    <source>
        <dbReference type="ARBA" id="ARBA00023242"/>
    </source>
</evidence>
<dbReference type="GO" id="GO:0000398">
    <property type="term" value="P:mRNA splicing, via spliceosome"/>
    <property type="evidence" value="ECO:0007669"/>
    <property type="project" value="UniProtKB-UniRule"/>
</dbReference>
<keyword evidence="11" id="KW-1185">Reference proteome</keyword>
<feature type="compositionally biased region" description="Basic and acidic residues" evidence="8">
    <location>
        <begin position="185"/>
        <end position="195"/>
    </location>
</feature>
<feature type="compositionally biased region" description="Polar residues" evidence="8">
    <location>
        <begin position="370"/>
        <end position="382"/>
    </location>
</feature>